<evidence type="ECO:0000313" key="1">
    <source>
        <dbReference type="EnsemblPlants" id="AVESA.00010b.r2.3CG0497300.1.CDS.1"/>
    </source>
</evidence>
<reference evidence="1" key="2">
    <citation type="submission" date="2025-09" db="UniProtKB">
        <authorList>
            <consortium name="EnsemblPlants"/>
        </authorList>
    </citation>
    <scope>IDENTIFICATION</scope>
</reference>
<keyword evidence="2" id="KW-1185">Reference proteome</keyword>
<organism evidence="1 2">
    <name type="scientific">Avena sativa</name>
    <name type="common">Oat</name>
    <dbReference type="NCBI Taxonomy" id="4498"/>
    <lineage>
        <taxon>Eukaryota</taxon>
        <taxon>Viridiplantae</taxon>
        <taxon>Streptophyta</taxon>
        <taxon>Embryophyta</taxon>
        <taxon>Tracheophyta</taxon>
        <taxon>Spermatophyta</taxon>
        <taxon>Magnoliopsida</taxon>
        <taxon>Liliopsida</taxon>
        <taxon>Poales</taxon>
        <taxon>Poaceae</taxon>
        <taxon>BOP clade</taxon>
        <taxon>Pooideae</taxon>
        <taxon>Poodae</taxon>
        <taxon>Poeae</taxon>
        <taxon>Poeae Chloroplast Group 1 (Aveneae type)</taxon>
        <taxon>Aveninae</taxon>
        <taxon>Avena</taxon>
    </lineage>
</organism>
<dbReference type="Proteomes" id="UP001732700">
    <property type="component" value="Chromosome 3C"/>
</dbReference>
<protein>
    <submittedName>
        <fullName evidence="1">Uncharacterized protein</fullName>
    </submittedName>
</protein>
<accession>A0ACD5VPV1</accession>
<name>A0ACD5VPV1_AVESA</name>
<sequence>MDQQPRPVVVMGRKISTSARCPHPSRLRTVANNLAEKIGSLPILLFVIHTMLPLLLLPALVLFAVADGYPPTCSNATCGDLTIAYPFWLNSSSASSCGYPGLGLACESNTTLLLLAQSQHRYKVSGIDYDTHTISLVDAEAFNTTSCPLLRFNLTIDTNSPLQLTSSDSNITFFYNCTKNGSWPSAVELSGCPESNKSSYVFTGDGYTGEAYEYGCEAAVVAPVLDAHKEAMGDMPLERRYVDVLMGGFELNYSPHSEQCGVCERSGGWCGYRHNQTNGWMGLTCFCDGGPTTDQCGSGTYAFSTRSLSLLELPLLSEHELLLLVA</sequence>
<evidence type="ECO:0000313" key="2">
    <source>
        <dbReference type="Proteomes" id="UP001732700"/>
    </source>
</evidence>
<dbReference type="EnsemblPlants" id="AVESA.00010b.r2.3CG0497300.1">
    <property type="protein sequence ID" value="AVESA.00010b.r2.3CG0497300.1.CDS.1"/>
    <property type="gene ID" value="AVESA.00010b.r2.3CG0497300"/>
</dbReference>
<proteinExistence type="predicted"/>
<reference evidence="1" key="1">
    <citation type="submission" date="2021-05" db="EMBL/GenBank/DDBJ databases">
        <authorList>
            <person name="Scholz U."/>
            <person name="Mascher M."/>
            <person name="Fiebig A."/>
        </authorList>
    </citation>
    <scope>NUCLEOTIDE SEQUENCE [LARGE SCALE GENOMIC DNA]</scope>
</reference>